<dbReference type="CDD" id="cd14481">
    <property type="entry name" value="SPX_AtSPX1_like"/>
    <property type="match status" value="1"/>
</dbReference>
<dbReference type="EMBL" id="KE344949">
    <property type="protein sequence ID" value="EXB88202.1"/>
    <property type="molecule type" value="Genomic_DNA"/>
</dbReference>
<feature type="compositionally biased region" description="Basic and acidic residues" evidence="1">
    <location>
        <begin position="99"/>
        <end position="108"/>
    </location>
</feature>
<dbReference type="InterPro" id="IPR031142">
    <property type="entry name" value="SPX_prot"/>
</dbReference>
<dbReference type="Proteomes" id="UP000030645">
    <property type="component" value="Unassembled WGS sequence"/>
</dbReference>
<dbReference type="GO" id="GO:0016036">
    <property type="term" value="P:cellular response to phosphate starvation"/>
    <property type="evidence" value="ECO:0007669"/>
    <property type="project" value="InterPro"/>
</dbReference>
<evidence type="ECO:0000259" key="2">
    <source>
        <dbReference type="PROSITE" id="PS51382"/>
    </source>
</evidence>
<feature type="region of interest" description="Disordered" evidence="1">
    <location>
        <begin position="89"/>
        <end position="128"/>
    </location>
</feature>
<reference evidence="4" key="1">
    <citation type="submission" date="2013-01" db="EMBL/GenBank/DDBJ databases">
        <title>Draft Genome Sequence of a Mulberry Tree, Morus notabilis C.K. Schneid.</title>
        <authorList>
            <person name="He N."/>
            <person name="Zhao S."/>
        </authorList>
    </citation>
    <scope>NUCLEOTIDE SEQUENCE</scope>
</reference>
<dbReference type="eggNOG" id="KOG1161">
    <property type="taxonomic scope" value="Eukaryota"/>
</dbReference>
<dbReference type="AlphaFoldDB" id="W9S3Z9"/>
<dbReference type="STRING" id="981085.W9S3Z9"/>
<dbReference type="Pfam" id="PF03105">
    <property type="entry name" value="SPX"/>
    <property type="match status" value="1"/>
</dbReference>
<dbReference type="InterPro" id="IPR004331">
    <property type="entry name" value="SPX_dom"/>
</dbReference>
<keyword evidence="4" id="KW-1185">Reference proteome</keyword>
<dbReference type="PANTHER" id="PTHR45978:SF3">
    <property type="entry name" value="SPX DOMAIN-CONTAINING PROTEIN 1-LIKE"/>
    <property type="match status" value="1"/>
</dbReference>
<name>W9S3Z9_9ROSA</name>
<proteinExistence type="predicted"/>
<evidence type="ECO:0000313" key="4">
    <source>
        <dbReference type="Proteomes" id="UP000030645"/>
    </source>
</evidence>
<protein>
    <recommendedName>
        <fullName evidence="2">SPX domain-containing protein</fullName>
    </recommendedName>
</protein>
<dbReference type="PANTHER" id="PTHR45978">
    <property type="entry name" value="SPX DOMAIN-CONTAINING PROTEIN 3"/>
    <property type="match status" value="1"/>
</dbReference>
<feature type="compositionally biased region" description="Low complexity" evidence="1">
    <location>
        <begin position="113"/>
        <end position="128"/>
    </location>
</feature>
<sequence length="317" mass="34999">MLLLRPTLRKERPGKARVGHPEWAAVDVGVGSVVNCLFGAAIDHSLCTGPMKFSKILGNLLEEIFPDWRDRFLSYKSLKKQLNLIYPKPGAGAGAGDEPPAKRPRLSDDEATADTGDSSAATAAAAAESSDEAKASKAVDDFVSLLQDEIEKFNEFFVQKEEDIVIAWKELQDRIAKAKDSNEDLTEVGRNLVNFHGEMVLLEIYSILNYTGLVKITKKHDKRSGSVIQLSFIQSVVQEPFFSTEVLKELVEECARTLDNMFSKEELAEIDHLESTYARLTQLALRVLEEIRSGSSTVGPHSLPPLETNPVVEQAAK</sequence>
<evidence type="ECO:0000313" key="3">
    <source>
        <dbReference type="EMBL" id="EXB88202.1"/>
    </source>
</evidence>
<organism evidence="3 4">
    <name type="scientific">Morus notabilis</name>
    <dbReference type="NCBI Taxonomy" id="981085"/>
    <lineage>
        <taxon>Eukaryota</taxon>
        <taxon>Viridiplantae</taxon>
        <taxon>Streptophyta</taxon>
        <taxon>Embryophyta</taxon>
        <taxon>Tracheophyta</taxon>
        <taxon>Spermatophyta</taxon>
        <taxon>Magnoliopsida</taxon>
        <taxon>eudicotyledons</taxon>
        <taxon>Gunneridae</taxon>
        <taxon>Pentapetalae</taxon>
        <taxon>rosids</taxon>
        <taxon>fabids</taxon>
        <taxon>Rosales</taxon>
        <taxon>Moraceae</taxon>
        <taxon>Moreae</taxon>
        <taxon>Morus</taxon>
    </lineage>
</organism>
<evidence type="ECO:0000256" key="1">
    <source>
        <dbReference type="SAM" id="MobiDB-lite"/>
    </source>
</evidence>
<accession>W9S3Z9</accession>
<feature type="region of interest" description="Disordered" evidence="1">
    <location>
        <begin position="295"/>
        <end position="317"/>
    </location>
</feature>
<gene>
    <name evidence="3" type="ORF">L484_011631</name>
</gene>
<feature type="domain" description="SPX" evidence="2">
    <location>
        <begin position="51"/>
        <end position="234"/>
    </location>
</feature>
<dbReference type="PROSITE" id="PS51382">
    <property type="entry name" value="SPX"/>
    <property type="match status" value="1"/>
</dbReference>